<organism evidence="1 2">
    <name type="scientific">Mesorhizobium ventifaucium</name>
    <dbReference type="NCBI Taxonomy" id="666020"/>
    <lineage>
        <taxon>Bacteria</taxon>
        <taxon>Pseudomonadati</taxon>
        <taxon>Pseudomonadota</taxon>
        <taxon>Alphaproteobacteria</taxon>
        <taxon>Hyphomicrobiales</taxon>
        <taxon>Phyllobacteriaceae</taxon>
        <taxon>Mesorhizobium</taxon>
    </lineage>
</organism>
<protein>
    <submittedName>
        <fullName evidence="1">Uncharacterized protein</fullName>
    </submittedName>
</protein>
<gene>
    <name evidence="1" type="ORF">MES4922_30461</name>
</gene>
<dbReference type="EMBL" id="CAKXZS010000023">
    <property type="protein sequence ID" value="CAH2402087.1"/>
    <property type="molecule type" value="Genomic_DNA"/>
</dbReference>
<name>A0ABM9E0I3_9HYPH</name>
<evidence type="ECO:0000313" key="1">
    <source>
        <dbReference type="EMBL" id="CAH2402087.1"/>
    </source>
</evidence>
<evidence type="ECO:0000313" key="2">
    <source>
        <dbReference type="Proteomes" id="UP001152604"/>
    </source>
</evidence>
<proteinExistence type="predicted"/>
<keyword evidence="2" id="KW-1185">Reference proteome</keyword>
<comment type="caution">
    <text evidence="1">The sequence shown here is derived from an EMBL/GenBank/DDBJ whole genome shotgun (WGS) entry which is preliminary data.</text>
</comment>
<sequence length="67" mass="7603">MDELHTALARDGRAQAVTLDSDGVAVAANEFLYKKSVTMYRWRATRATTFHRKRLPGNAPPRGRWES</sequence>
<accession>A0ABM9E0I3</accession>
<dbReference type="Proteomes" id="UP001152604">
    <property type="component" value="Unassembled WGS sequence"/>
</dbReference>
<reference evidence="1" key="1">
    <citation type="submission" date="2022-03" db="EMBL/GenBank/DDBJ databases">
        <authorList>
            <person name="Brunel B."/>
        </authorList>
    </citation>
    <scope>NUCLEOTIDE SEQUENCE</scope>
    <source>
        <strain evidence="1">STM4922sample</strain>
    </source>
</reference>